<dbReference type="AlphaFoldDB" id="A0A956RMV2"/>
<evidence type="ECO:0000313" key="1">
    <source>
        <dbReference type="EMBL" id="MCA9726070.1"/>
    </source>
</evidence>
<sequence length="84" mass="9906">MRETHPLVLEYPDGETVRWCERCGTFIALEKFRDPALHNPMICPRGITEDMLDAEENTFIGKSRELREAVFDLLRSLRDTLRRK</sequence>
<dbReference type="Proteomes" id="UP000697710">
    <property type="component" value="Unassembled WGS sequence"/>
</dbReference>
<organism evidence="1 2">
    <name type="scientific">Eiseniibacteriota bacterium</name>
    <dbReference type="NCBI Taxonomy" id="2212470"/>
    <lineage>
        <taxon>Bacteria</taxon>
        <taxon>Candidatus Eiseniibacteriota</taxon>
    </lineage>
</organism>
<accession>A0A956RMV2</accession>
<reference evidence="1" key="2">
    <citation type="journal article" date="2021" name="Microbiome">
        <title>Successional dynamics and alternative stable states in a saline activated sludge microbial community over 9 years.</title>
        <authorList>
            <person name="Wang Y."/>
            <person name="Ye J."/>
            <person name="Ju F."/>
            <person name="Liu L."/>
            <person name="Boyd J.A."/>
            <person name="Deng Y."/>
            <person name="Parks D.H."/>
            <person name="Jiang X."/>
            <person name="Yin X."/>
            <person name="Woodcroft B.J."/>
            <person name="Tyson G.W."/>
            <person name="Hugenholtz P."/>
            <person name="Polz M.F."/>
            <person name="Zhang T."/>
        </authorList>
    </citation>
    <scope>NUCLEOTIDE SEQUENCE</scope>
    <source>
        <strain evidence="1">HKST-UBA01</strain>
    </source>
</reference>
<name>A0A956RMV2_UNCEI</name>
<comment type="caution">
    <text evidence="1">The sequence shown here is derived from an EMBL/GenBank/DDBJ whole genome shotgun (WGS) entry which is preliminary data.</text>
</comment>
<protein>
    <submittedName>
        <fullName evidence="1">Uncharacterized protein</fullName>
    </submittedName>
</protein>
<gene>
    <name evidence="1" type="ORF">KC729_00195</name>
</gene>
<reference evidence="1" key="1">
    <citation type="submission" date="2020-04" db="EMBL/GenBank/DDBJ databases">
        <authorList>
            <person name="Zhang T."/>
        </authorList>
    </citation>
    <scope>NUCLEOTIDE SEQUENCE</scope>
    <source>
        <strain evidence="1">HKST-UBA01</strain>
    </source>
</reference>
<evidence type="ECO:0000313" key="2">
    <source>
        <dbReference type="Proteomes" id="UP000697710"/>
    </source>
</evidence>
<dbReference type="EMBL" id="JAGQHR010000001">
    <property type="protein sequence ID" value="MCA9726070.1"/>
    <property type="molecule type" value="Genomic_DNA"/>
</dbReference>
<proteinExistence type="predicted"/>